<dbReference type="EMBL" id="ABJD02000099">
    <property type="protein sequence ID" value="EDU60737.1"/>
    <property type="molecule type" value="Genomic_DNA"/>
</dbReference>
<organism evidence="2 3">
    <name type="scientific">Providencia stuartii ATCC 25827</name>
    <dbReference type="NCBI Taxonomy" id="471874"/>
    <lineage>
        <taxon>Bacteria</taxon>
        <taxon>Pseudomonadati</taxon>
        <taxon>Pseudomonadota</taxon>
        <taxon>Gammaproteobacteria</taxon>
        <taxon>Enterobacterales</taxon>
        <taxon>Morganellaceae</taxon>
        <taxon>Providencia</taxon>
    </lineage>
</organism>
<reference evidence="2 3" key="3">
    <citation type="submission" date="2008-05" db="EMBL/GenBank/DDBJ databases">
        <authorList>
            <person name="Fulton L."/>
            <person name="Clifton S."/>
            <person name="Fulton B."/>
            <person name="Xu J."/>
            <person name="Minx P."/>
            <person name="Pepin K.H."/>
            <person name="Johnson M."/>
            <person name="Thiruvilangam P."/>
            <person name="Bhonagiri V."/>
            <person name="Nash W.E."/>
            <person name="Mardis E.R."/>
            <person name="Wilson R.K."/>
        </authorList>
    </citation>
    <scope>NUCLEOTIDE SEQUENCE [LARGE SCALE GENOMIC DNA]</scope>
    <source>
        <strain evidence="2 3">ATCC 25827</strain>
    </source>
</reference>
<name>A0AA87CSD4_PROST</name>
<keyword evidence="1" id="KW-1133">Transmembrane helix</keyword>
<evidence type="ECO:0000313" key="2">
    <source>
        <dbReference type="EMBL" id="EDU60737.1"/>
    </source>
</evidence>
<keyword evidence="1" id="KW-0472">Membrane</keyword>
<proteinExistence type="predicted"/>
<protein>
    <submittedName>
        <fullName evidence="2">Uncharacterized protein</fullName>
    </submittedName>
</protein>
<gene>
    <name evidence="2" type="ORF">PROSTU_01272</name>
</gene>
<accession>A0AA87CSD4</accession>
<dbReference type="AlphaFoldDB" id="A0AA87CSD4"/>
<evidence type="ECO:0000313" key="3">
    <source>
        <dbReference type="Proteomes" id="UP000004506"/>
    </source>
</evidence>
<reference evidence="3" key="2">
    <citation type="submission" date="2008-04" db="EMBL/GenBank/DDBJ databases">
        <title>Draft genome sequence of Providencia stuartii(ATCC 25827).</title>
        <authorList>
            <person name="Sudarsanam P."/>
            <person name="Ley R."/>
            <person name="Guruge J."/>
            <person name="Turnbaugh P.J."/>
            <person name="Mahowald M."/>
            <person name="Liep D."/>
            <person name="Gordon J."/>
        </authorList>
    </citation>
    <scope>NUCLEOTIDE SEQUENCE [LARGE SCALE GENOMIC DNA]</scope>
    <source>
        <strain evidence="3">ATCC 25827</strain>
    </source>
</reference>
<comment type="caution">
    <text evidence="2">The sequence shown here is derived from an EMBL/GenBank/DDBJ whole genome shotgun (WGS) entry which is preliminary data.</text>
</comment>
<dbReference type="Proteomes" id="UP000004506">
    <property type="component" value="Unassembled WGS sequence"/>
</dbReference>
<feature type="transmembrane region" description="Helical" evidence="1">
    <location>
        <begin position="12"/>
        <end position="35"/>
    </location>
</feature>
<evidence type="ECO:0000256" key="1">
    <source>
        <dbReference type="SAM" id="Phobius"/>
    </source>
</evidence>
<sequence length="62" mass="7674">MTKYTIFYSSLFQHYFIFNSDNVFIIFKALNLHIIKRQKKKYTKQKYSLFDGQYAIIYELFN</sequence>
<reference evidence="3" key="1">
    <citation type="submission" date="2008-04" db="EMBL/GenBank/DDBJ databases">
        <title>Draft genome sequence of Providencia stuartii (ATCC 25827).</title>
        <authorList>
            <person name="Sudarsanam P."/>
            <person name="Ley R."/>
            <person name="Guruge J."/>
            <person name="Turnbaugh P.J."/>
            <person name="Mahowald M."/>
            <person name="Liep D."/>
            <person name="Gordon J."/>
        </authorList>
    </citation>
    <scope>NUCLEOTIDE SEQUENCE [LARGE SCALE GENOMIC DNA]</scope>
    <source>
        <strain evidence="3">ATCC 25827</strain>
    </source>
</reference>
<keyword evidence="1" id="KW-0812">Transmembrane</keyword>